<evidence type="ECO:0000313" key="3">
    <source>
        <dbReference type="Proteomes" id="UP000193144"/>
    </source>
</evidence>
<keyword evidence="3" id="KW-1185">Reference proteome</keyword>
<reference evidence="2 3" key="1">
    <citation type="submission" date="2016-07" db="EMBL/GenBank/DDBJ databases">
        <title>Pervasive Adenine N6-methylation of Active Genes in Fungi.</title>
        <authorList>
            <consortium name="DOE Joint Genome Institute"/>
            <person name="Mondo S.J."/>
            <person name="Dannebaum R.O."/>
            <person name="Kuo R.C."/>
            <person name="Labutti K."/>
            <person name="Haridas S."/>
            <person name="Kuo A."/>
            <person name="Salamov A."/>
            <person name="Ahrendt S.R."/>
            <person name="Lipzen A."/>
            <person name="Sullivan W."/>
            <person name="Andreopoulos W.B."/>
            <person name="Clum A."/>
            <person name="Lindquist E."/>
            <person name="Daum C."/>
            <person name="Ramamoorthy G.K."/>
            <person name="Gryganskyi A."/>
            <person name="Culley D."/>
            <person name="Magnuson J.K."/>
            <person name="James T.Y."/>
            <person name="O'Malley M.A."/>
            <person name="Stajich J.E."/>
            <person name="Spatafora J.W."/>
            <person name="Visel A."/>
            <person name="Grigoriev I.V."/>
        </authorList>
    </citation>
    <scope>NUCLEOTIDE SEQUENCE [LARGE SCALE GENOMIC DNA]</scope>
    <source>
        <strain evidence="2 3">CBS 115471</strain>
    </source>
</reference>
<accession>A0A1Y1ZXB0</accession>
<gene>
    <name evidence="2" type="ORF">BCR34DRAFT_231933</name>
</gene>
<comment type="caution">
    <text evidence="2">The sequence shown here is derived from an EMBL/GenBank/DDBJ whole genome shotgun (WGS) entry which is preliminary data.</text>
</comment>
<proteinExistence type="predicted"/>
<protein>
    <submittedName>
        <fullName evidence="2">Uncharacterized protein</fullName>
    </submittedName>
</protein>
<name>A0A1Y1ZXB0_9PLEO</name>
<feature type="compositionally biased region" description="Basic and acidic residues" evidence="1">
    <location>
        <begin position="1"/>
        <end position="14"/>
    </location>
</feature>
<feature type="region of interest" description="Disordered" evidence="1">
    <location>
        <begin position="1"/>
        <end position="26"/>
    </location>
</feature>
<evidence type="ECO:0000256" key="1">
    <source>
        <dbReference type="SAM" id="MobiDB-lite"/>
    </source>
</evidence>
<sequence>MAGCSNHHDHDASTLRRPATPTKPITSVPHASALAAICDDAVMGFDYSRRPPPSDPHRARPLVGLPVSFRWPLTLHGSLPPAPPPPRESMPWFCAVLCASLSFLTAAPDRPQRALQEGRRCRRARRLSGRFLSAMAHPISSNCIAPLQDWTAHSHTKS</sequence>
<dbReference type="Proteomes" id="UP000193144">
    <property type="component" value="Unassembled WGS sequence"/>
</dbReference>
<dbReference type="EMBL" id="MCFA01000033">
    <property type="protein sequence ID" value="ORY14405.1"/>
    <property type="molecule type" value="Genomic_DNA"/>
</dbReference>
<organism evidence="2 3">
    <name type="scientific">Clohesyomyces aquaticus</name>
    <dbReference type="NCBI Taxonomy" id="1231657"/>
    <lineage>
        <taxon>Eukaryota</taxon>
        <taxon>Fungi</taxon>
        <taxon>Dikarya</taxon>
        <taxon>Ascomycota</taxon>
        <taxon>Pezizomycotina</taxon>
        <taxon>Dothideomycetes</taxon>
        <taxon>Pleosporomycetidae</taxon>
        <taxon>Pleosporales</taxon>
        <taxon>Lindgomycetaceae</taxon>
        <taxon>Clohesyomyces</taxon>
    </lineage>
</organism>
<dbReference type="AlphaFoldDB" id="A0A1Y1ZXB0"/>
<evidence type="ECO:0000313" key="2">
    <source>
        <dbReference type="EMBL" id="ORY14405.1"/>
    </source>
</evidence>